<dbReference type="EMBL" id="JAPVEA010000009">
    <property type="protein sequence ID" value="KAJ5432440.1"/>
    <property type="molecule type" value="Genomic_DNA"/>
</dbReference>
<protein>
    <recommendedName>
        <fullName evidence="1">Arrestin C-terminal-like domain-containing protein</fullName>
    </recommendedName>
</protein>
<gene>
    <name evidence="2" type="ORF">N7458_011596</name>
</gene>
<reference evidence="2" key="1">
    <citation type="submission" date="2022-12" db="EMBL/GenBank/DDBJ databases">
        <authorList>
            <person name="Petersen C."/>
        </authorList>
    </citation>
    <scope>NUCLEOTIDE SEQUENCE</scope>
    <source>
        <strain evidence="2">IBT 16125</strain>
    </source>
</reference>
<evidence type="ECO:0000313" key="3">
    <source>
        <dbReference type="Proteomes" id="UP001213681"/>
    </source>
</evidence>
<dbReference type="Gene3D" id="2.60.40.640">
    <property type="match status" value="1"/>
</dbReference>
<keyword evidence="3" id="KW-1185">Reference proteome</keyword>
<dbReference type="Pfam" id="PF02752">
    <property type="entry name" value="Arrestin_C"/>
    <property type="match status" value="1"/>
</dbReference>
<evidence type="ECO:0000313" key="2">
    <source>
        <dbReference type="EMBL" id="KAJ5432440.1"/>
    </source>
</evidence>
<dbReference type="InterPro" id="IPR011022">
    <property type="entry name" value="Arrestin_C-like"/>
</dbReference>
<dbReference type="InterPro" id="IPR014752">
    <property type="entry name" value="Arrestin-like_C"/>
</dbReference>
<evidence type="ECO:0000259" key="1">
    <source>
        <dbReference type="Pfam" id="PF02752"/>
    </source>
</evidence>
<reference evidence="2" key="2">
    <citation type="journal article" date="2023" name="IMA Fungus">
        <title>Comparative genomic study of the Penicillium genus elucidates a diverse pangenome and 15 lateral gene transfer events.</title>
        <authorList>
            <person name="Petersen C."/>
            <person name="Sorensen T."/>
            <person name="Nielsen M.R."/>
            <person name="Sondergaard T.E."/>
            <person name="Sorensen J.L."/>
            <person name="Fitzpatrick D.A."/>
            <person name="Frisvad J.C."/>
            <person name="Nielsen K.L."/>
        </authorList>
    </citation>
    <scope>NUCLEOTIDE SEQUENCE</scope>
    <source>
        <strain evidence="2">IBT 16125</strain>
    </source>
</reference>
<dbReference type="AlphaFoldDB" id="A0AAD6BTF7"/>
<sequence>PRDDYLIRNDREVITFERDQALASSKTLQSFQMPAGNYEFSFGIPLPCEMMDTVTGIRNSYHSYNVQILLSRRFKSDFIVSKPVRIYNSPILEINHPQPFPRTVVQCQTDDGMQYCVSIPDTNIPFGCSFPVECWFAPLRKDLRLSSVTISVSEKHRLKIAATAAETAMHNILNVTSTRNHNIFTETYDLSEPTASSDTNSAPLEWNLNKTIQLPCEFNTCSQTVSTKSIKIAHTLIVTAEFQSPGGKILSKIEENIPFSIYMTSALIGEDGVVHRQDFRSLQNHGNPPPSYGHHNSDRMLMDFPPDYSGVPSVLNSIQIRCGQALNSSTFFDAPDCDPPLYDTCCTI</sequence>
<name>A0AAD6BTF7_9EURO</name>
<dbReference type="Proteomes" id="UP001213681">
    <property type="component" value="Unassembled WGS sequence"/>
</dbReference>
<dbReference type="RefSeq" id="XP_056759732.1">
    <property type="nucleotide sequence ID" value="XM_056914978.1"/>
</dbReference>
<feature type="non-terminal residue" evidence="2">
    <location>
        <position position="348"/>
    </location>
</feature>
<organism evidence="2 3">
    <name type="scientific">Penicillium daleae</name>
    <dbReference type="NCBI Taxonomy" id="63821"/>
    <lineage>
        <taxon>Eukaryota</taxon>
        <taxon>Fungi</taxon>
        <taxon>Dikarya</taxon>
        <taxon>Ascomycota</taxon>
        <taxon>Pezizomycotina</taxon>
        <taxon>Eurotiomycetes</taxon>
        <taxon>Eurotiomycetidae</taxon>
        <taxon>Eurotiales</taxon>
        <taxon>Aspergillaceae</taxon>
        <taxon>Penicillium</taxon>
    </lineage>
</organism>
<comment type="caution">
    <text evidence="2">The sequence shown here is derived from an EMBL/GenBank/DDBJ whole genome shotgun (WGS) entry which is preliminary data.</text>
</comment>
<proteinExistence type="predicted"/>
<feature type="domain" description="Arrestin C-terminal-like" evidence="1">
    <location>
        <begin position="111"/>
        <end position="263"/>
    </location>
</feature>
<accession>A0AAD6BTF7</accession>
<dbReference type="GeneID" id="81605221"/>